<reference evidence="3" key="1">
    <citation type="submission" date="2022-11" db="UniProtKB">
        <authorList>
            <consortium name="WormBaseParasite"/>
        </authorList>
    </citation>
    <scope>IDENTIFICATION</scope>
</reference>
<feature type="compositionally biased region" description="Polar residues" evidence="1">
    <location>
        <begin position="127"/>
        <end position="137"/>
    </location>
</feature>
<feature type="compositionally biased region" description="Polar residues" evidence="1">
    <location>
        <begin position="1"/>
        <end position="11"/>
    </location>
</feature>
<feature type="compositionally biased region" description="Gly residues" evidence="1">
    <location>
        <begin position="38"/>
        <end position="48"/>
    </location>
</feature>
<feature type="region of interest" description="Disordered" evidence="1">
    <location>
        <begin position="1"/>
        <end position="137"/>
    </location>
</feature>
<proteinExistence type="predicted"/>
<sequence length="137" mass="15506">MGGAYTNTGYTPQGYDNAGFFDNYSAHYYGGPETTTYTGGGGIGGTSGYRGYPQPQPSPQQQPYRRSRTAPPRTLPRNPQANYARYRSQRGISADPTDYRYYRSFSGPAKRPQPMYRKRRIPPPKQTPSNYQRTENQ</sequence>
<dbReference type="Proteomes" id="UP000887578">
    <property type="component" value="Unplaced"/>
</dbReference>
<organism evidence="2 3">
    <name type="scientific">Panagrolaimus davidi</name>
    <dbReference type="NCBI Taxonomy" id="227884"/>
    <lineage>
        <taxon>Eukaryota</taxon>
        <taxon>Metazoa</taxon>
        <taxon>Ecdysozoa</taxon>
        <taxon>Nematoda</taxon>
        <taxon>Chromadorea</taxon>
        <taxon>Rhabditida</taxon>
        <taxon>Tylenchina</taxon>
        <taxon>Panagrolaimomorpha</taxon>
        <taxon>Panagrolaimoidea</taxon>
        <taxon>Panagrolaimidae</taxon>
        <taxon>Panagrolaimus</taxon>
    </lineage>
</organism>
<dbReference type="WBParaSite" id="PDA_v2.g26849.t1">
    <property type="protein sequence ID" value="PDA_v2.g26849.t1"/>
    <property type="gene ID" value="PDA_v2.g26849"/>
</dbReference>
<evidence type="ECO:0000313" key="3">
    <source>
        <dbReference type="WBParaSite" id="PDA_v2.g26849.t1"/>
    </source>
</evidence>
<evidence type="ECO:0000313" key="2">
    <source>
        <dbReference type="Proteomes" id="UP000887578"/>
    </source>
</evidence>
<dbReference type="AlphaFoldDB" id="A0A914Q741"/>
<evidence type="ECO:0000256" key="1">
    <source>
        <dbReference type="SAM" id="MobiDB-lite"/>
    </source>
</evidence>
<protein>
    <submittedName>
        <fullName evidence="3">Uncharacterized protein</fullName>
    </submittedName>
</protein>
<feature type="compositionally biased region" description="Low complexity" evidence="1">
    <location>
        <begin position="28"/>
        <end position="37"/>
    </location>
</feature>
<name>A0A914Q741_9BILA</name>
<keyword evidence="2" id="KW-1185">Reference proteome</keyword>
<accession>A0A914Q741</accession>